<dbReference type="FunFam" id="3.30.230.10:FF:000001">
    <property type="entry name" value="30S ribosomal protein S9"/>
    <property type="match status" value="1"/>
</dbReference>
<evidence type="ECO:0000256" key="7">
    <source>
        <dbReference type="SAM" id="MobiDB-lite"/>
    </source>
</evidence>
<dbReference type="NCBIfam" id="NF001099">
    <property type="entry name" value="PRK00132.1"/>
    <property type="match status" value="1"/>
</dbReference>
<protein>
    <recommendedName>
        <fullName evidence="4 5">Small ribosomal subunit protein uS9</fullName>
    </recommendedName>
</protein>
<gene>
    <name evidence="5 8" type="primary">rpsI</name>
    <name evidence="8" type="ORF">IAC79_00820</name>
</gene>
<evidence type="ECO:0000313" key="9">
    <source>
        <dbReference type="Proteomes" id="UP000886845"/>
    </source>
</evidence>
<dbReference type="HAMAP" id="MF_00532_B">
    <property type="entry name" value="Ribosomal_uS9_B"/>
    <property type="match status" value="1"/>
</dbReference>
<evidence type="ECO:0000313" key="8">
    <source>
        <dbReference type="EMBL" id="HIV08643.1"/>
    </source>
</evidence>
<comment type="similarity">
    <text evidence="1 5 6">Belongs to the universal ribosomal protein uS9 family.</text>
</comment>
<dbReference type="Proteomes" id="UP000886845">
    <property type="component" value="Unassembled WGS sequence"/>
</dbReference>
<keyword evidence="2 5" id="KW-0689">Ribosomal protein</keyword>
<dbReference type="EMBL" id="DVOR01000027">
    <property type="protein sequence ID" value="HIV08643.1"/>
    <property type="molecule type" value="Genomic_DNA"/>
</dbReference>
<dbReference type="InterPro" id="IPR000754">
    <property type="entry name" value="Ribosomal_uS9"/>
</dbReference>
<evidence type="ECO:0000256" key="6">
    <source>
        <dbReference type="RuleBase" id="RU003815"/>
    </source>
</evidence>
<feature type="region of interest" description="Disordered" evidence="7">
    <location>
        <begin position="109"/>
        <end position="131"/>
    </location>
</feature>
<dbReference type="InterPro" id="IPR020574">
    <property type="entry name" value="Ribosomal_uS9_CS"/>
</dbReference>
<dbReference type="GO" id="GO:0006412">
    <property type="term" value="P:translation"/>
    <property type="evidence" value="ECO:0007669"/>
    <property type="project" value="UniProtKB-UniRule"/>
</dbReference>
<dbReference type="AlphaFoldDB" id="A0A9D1NM33"/>
<dbReference type="Gene3D" id="3.30.230.10">
    <property type="match status" value="1"/>
</dbReference>
<sequence length="131" mass="14363">MAVNELSKATGRRKTAVAHVRLVSGTGKWTVNGVEVERYIPSESLRDYINQPFVMTETAGKYDVLVSAKGGGIAGQAGAMRHALSRALCALDANLREVLKKAGCLTRDSRMKERKKPGQRGARARFQFSKR</sequence>
<dbReference type="GO" id="GO:0022627">
    <property type="term" value="C:cytosolic small ribosomal subunit"/>
    <property type="evidence" value="ECO:0007669"/>
    <property type="project" value="TreeGrafter"/>
</dbReference>
<keyword evidence="3 5" id="KW-0687">Ribonucleoprotein</keyword>
<dbReference type="InterPro" id="IPR023035">
    <property type="entry name" value="Ribosomal_uS9_bac/plastid"/>
</dbReference>
<dbReference type="Pfam" id="PF00380">
    <property type="entry name" value="Ribosomal_S9"/>
    <property type="match status" value="1"/>
</dbReference>
<dbReference type="PANTHER" id="PTHR21569">
    <property type="entry name" value="RIBOSOMAL PROTEIN S9"/>
    <property type="match status" value="1"/>
</dbReference>
<evidence type="ECO:0000256" key="1">
    <source>
        <dbReference type="ARBA" id="ARBA00005251"/>
    </source>
</evidence>
<comment type="caution">
    <text evidence="8">The sequence shown here is derived from an EMBL/GenBank/DDBJ whole genome shotgun (WGS) entry which is preliminary data.</text>
</comment>
<evidence type="ECO:0000256" key="3">
    <source>
        <dbReference type="ARBA" id="ARBA00023274"/>
    </source>
</evidence>
<organism evidence="8 9">
    <name type="scientific">Candidatus Spyradenecus faecavium</name>
    <dbReference type="NCBI Taxonomy" id="2840947"/>
    <lineage>
        <taxon>Bacteria</taxon>
        <taxon>Pseudomonadati</taxon>
        <taxon>Lentisphaerota</taxon>
        <taxon>Lentisphaeria</taxon>
        <taxon>Lentisphaerales</taxon>
        <taxon>Lentisphaeraceae</taxon>
        <taxon>Lentisphaeraceae incertae sedis</taxon>
        <taxon>Candidatus Spyradenecus</taxon>
    </lineage>
</organism>
<dbReference type="GO" id="GO:0003723">
    <property type="term" value="F:RNA binding"/>
    <property type="evidence" value="ECO:0007669"/>
    <property type="project" value="TreeGrafter"/>
</dbReference>
<proteinExistence type="inferred from homology"/>
<name>A0A9D1NM33_9BACT</name>
<dbReference type="InterPro" id="IPR020568">
    <property type="entry name" value="Ribosomal_Su5_D2-typ_SF"/>
</dbReference>
<reference evidence="8" key="2">
    <citation type="journal article" date="2021" name="PeerJ">
        <title>Extensive microbial diversity within the chicken gut microbiome revealed by metagenomics and culture.</title>
        <authorList>
            <person name="Gilroy R."/>
            <person name="Ravi A."/>
            <person name="Getino M."/>
            <person name="Pursley I."/>
            <person name="Horton D.L."/>
            <person name="Alikhan N.F."/>
            <person name="Baker D."/>
            <person name="Gharbi K."/>
            <person name="Hall N."/>
            <person name="Watson M."/>
            <person name="Adriaenssens E.M."/>
            <person name="Foster-Nyarko E."/>
            <person name="Jarju S."/>
            <person name="Secka A."/>
            <person name="Antonio M."/>
            <person name="Oren A."/>
            <person name="Chaudhuri R.R."/>
            <person name="La Ragione R."/>
            <person name="Hildebrand F."/>
            <person name="Pallen M.J."/>
        </authorList>
    </citation>
    <scope>NUCLEOTIDE SEQUENCE</scope>
    <source>
        <strain evidence="8">35461</strain>
    </source>
</reference>
<dbReference type="PANTHER" id="PTHR21569:SF1">
    <property type="entry name" value="SMALL RIBOSOMAL SUBUNIT PROTEIN US9M"/>
    <property type="match status" value="1"/>
</dbReference>
<evidence type="ECO:0000256" key="2">
    <source>
        <dbReference type="ARBA" id="ARBA00022980"/>
    </source>
</evidence>
<evidence type="ECO:0000256" key="5">
    <source>
        <dbReference type="HAMAP-Rule" id="MF_00532"/>
    </source>
</evidence>
<dbReference type="GO" id="GO:0003735">
    <property type="term" value="F:structural constituent of ribosome"/>
    <property type="evidence" value="ECO:0007669"/>
    <property type="project" value="InterPro"/>
</dbReference>
<accession>A0A9D1NM33</accession>
<evidence type="ECO:0000256" key="4">
    <source>
        <dbReference type="ARBA" id="ARBA00035259"/>
    </source>
</evidence>
<dbReference type="InterPro" id="IPR014721">
    <property type="entry name" value="Ribsml_uS5_D2-typ_fold_subgr"/>
</dbReference>
<reference evidence="8" key="1">
    <citation type="submission" date="2020-10" db="EMBL/GenBank/DDBJ databases">
        <authorList>
            <person name="Gilroy R."/>
        </authorList>
    </citation>
    <scope>NUCLEOTIDE SEQUENCE</scope>
    <source>
        <strain evidence="8">35461</strain>
    </source>
</reference>
<dbReference type="SUPFAM" id="SSF54211">
    <property type="entry name" value="Ribosomal protein S5 domain 2-like"/>
    <property type="match status" value="1"/>
</dbReference>
<dbReference type="PROSITE" id="PS00360">
    <property type="entry name" value="RIBOSOMAL_S9"/>
    <property type="match status" value="1"/>
</dbReference>